<name>A0A517R101_9PLAN</name>
<gene>
    <name evidence="1" type="ORF">Pan189_19520</name>
</gene>
<accession>A0A517R101</accession>
<dbReference type="RefSeq" id="WP_145363676.1">
    <property type="nucleotide sequence ID" value="NZ_CP036268.1"/>
</dbReference>
<proteinExistence type="predicted"/>
<dbReference type="KEGG" id="svp:Pan189_19520"/>
<keyword evidence="2" id="KW-1185">Reference proteome</keyword>
<sequence length="148" mass="17444">MKRRWIILTGLLLLWPIPYVLSEGVAFRLWEDAGATWEKPSLWSVYRPLGVLEPYSPRFSQLRTWLRAEIVMSCRDEEYRPPSWGGRNPKIVPPKSRWDFYTYDSNTERSGDYGPTRIPVPKEMAKIMSRPPVAYRYHEDPPLPNFSN</sequence>
<reference evidence="1 2" key="1">
    <citation type="submission" date="2019-02" db="EMBL/GenBank/DDBJ databases">
        <title>Deep-cultivation of Planctomycetes and their phenomic and genomic characterization uncovers novel biology.</title>
        <authorList>
            <person name="Wiegand S."/>
            <person name="Jogler M."/>
            <person name="Boedeker C."/>
            <person name="Pinto D."/>
            <person name="Vollmers J."/>
            <person name="Rivas-Marin E."/>
            <person name="Kohn T."/>
            <person name="Peeters S.H."/>
            <person name="Heuer A."/>
            <person name="Rast P."/>
            <person name="Oberbeckmann S."/>
            <person name="Bunk B."/>
            <person name="Jeske O."/>
            <person name="Meyerdierks A."/>
            <person name="Storesund J.E."/>
            <person name="Kallscheuer N."/>
            <person name="Luecker S."/>
            <person name="Lage O.M."/>
            <person name="Pohl T."/>
            <person name="Merkel B.J."/>
            <person name="Hornburger P."/>
            <person name="Mueller R.-W."/>
            <person name="Bruemmer F."/>
            <person name="Labrenz M."/>
            <person name="Spormann A.M."/>
            <person name="Op den Camp H."/>
            <person name="Overmann J."/>
            <person name="Amann R."/>
            <person name="Jetten M.S.M."/>
            <person name="Mascher T."/>
            <person name="Medema M.H."/>
            <person name="Devos D.P."/>
            <person name="Kaster A.-K."/>
            <person name="Ovreas L."/>
            <person name="Rohde M."/>
            <person name="Galperin M.Y."/>
            <person name="Jogler C."/>
        </authorList>
    </citation>
    <scope>NUCLEOTIDE SEQUENCE [LARGE SCALE GENOMIC DNA]</scope>
    <source>
        <strain evidence="1 2">Pan189</strain>
    </source>
</reference>
<evidence type="ECO:0000313" key="2">
    <source>
        <dbReference type="Proteomes" id="UP000317318"/>
    </source>
</evidence>
<organism evidence="1 2">
    <name type="scientific">Stratiformator vulcanicus</name>
    <dbReference type="NCBI Taxonomy" id="2527980"/>
    <lineage>
        <taxon>Bacteria</taxon>
        <taxon>Pseudomonadati</taxon>
        <taxon>Planctomycetota</taxon>
        <taxon>Planctomycetia</taxon>
        <taxon>Planctomycetales</taxon>
        <taxon>Planctomycetaceae</taxon>
        <taxon>Stratiformator</taxon>
    </lineage>
</organism>
<protein>
    <submittedName>
        <fullName evidence="1">Uncharacterized protein</fullName>
    </submittedName>
</protein>
<dbReference type="AlphaFoldDB" id="A0A517R101"/>
<dbReference type="EMBL" id="CP036268">
    <property type="protein sequence ID" value="QDT37572.1"/>
    <property type="molecule type" value="Genomic_DNA"/>
</dbReference>
<evidence type="ECO:0000313" key="1">
    <source>
        <dbReference type="EMBL" id="QDT37572.1"/>
    </source>
</evidence>
<dbReference type="Proteomes" id="UP000317318">
    <property type="component" value="Chromosome"/>
</dbReference>